<dbReference type="NCBIfam" id="TIGR03121">
    <property type="entry name" value="one_C_dehyd_A"/>
    <property type="match status" value="1"/>
</dbReference>
<sequence>MLVIKNGQVYDPINDIDGEVRDIYIEGGKIVEKPDHIPKDAISIDADGMIVMPGGIDMHAHIAGSKVNMGRKLCPEDHYEHFRIAERGLRSGVGSRVPTTFMTAYRYVEMGYTTVVEAASAPLVTRHAHEELRDMPSLDKAILITMGNNEILMDRISQGKIDEARDIVAWLLKSTGGYGVKVVNPGGVENWKWGGNVESWDDEVRHFGITSRKLINSLVTIVDELNLPHSVHLHGINLGLPGNADTTVEIIKDIPGRLHLCHLQFMSYGRNKKGGLRSGAGAVAEVLNGHPNVTMDVGQIVFGNAVTMTSDGPLEYRIQKMTGHKWCNDDVECETGGGIVPLEYKIKSVSSAVQWITGMELFLLTKDPWQLALTTDHPNAGPFFCYPQVVRLLMDKDYRDHFISLLPPKAFRGSVLRELNREYTLYEIAIITRAAPAKILGLAEKGHLGIGADGDVAVYDPNQFGKRKCLCSFKPCRRALDFPSWVIKGGEIVVRDGAILRDIPGVVYRVNPSYDGLIVDKIREDFERYYTLSFDNYPVQEEYLKDTKGVACQ</sequence>
<evidence type="ECO:0000313" key="3">
    <source>
        <dbReference type="Proteomes" id="UP000005273"/>
    </source>
</evidence>
<dbReference type="InterPro" id="IPR050378">
    <property type="entry name" value="Metallo-dep_Hydrolases_sf"/>
</dbReference>
<dbReference type="OrthoDB" id="9775607at2"/>
<evidence type="ECO:0000313" key="2">
    <source>
        <dbReference type="EMBL" id="KRT35002.1"/>
    </source>
</evidence>
<dbReference type="PANTHER" id="PTHR11647">
    <property type="entry name" value="HYDRANTOINASE/DIHYDROPYRIMIDINASE FAMILY MEMBER"/>
    <property type="match status" value="1"/>
</dbReference>
<dbReference type="Pfam" id="PF07969">
    <property type="entry name" value="Amidohydro_3"/>
    <property type="match status" value="1"/>
</dbReference>
<dbReference type="InterPro" id="IPR013108">
    <property type="entry name" value="Amidohydro_3"/>
</dbReference>
<dbReference type="InterPro" id="IPR032466">
    <property type="entry name" value="Metal_Hydrolase"/>
</dbReference>
<gene>
    <name evidence="2" type="ORF">HMPREF1705_04261</name>
</gene>
<dbReference type="SUPFAM" id="SSF51338">
    <property type="entry name" value="Composite domain of metallo-dependent hydrolases"/>
    <property type="match status" value="2"/>
</dbReference>
<dbReference type="InterPro" id="IPR011059">
    <property type="entry name" value="Metal-dep_hydrolase_composite"/>
</dbReference>
<dbReference type="AlphaFoldDB" id="A0A0T5X9E4"/>
<evidence type="ECO:0000259" key="1">
    <source>
        <dbReference type="Pfam" id="PF07969"/>
    </source>
</evidence>
<proteinExistence type="predicted"/>
<dbReference type="EMBL" id="ACJX03000001">
    <property type="protein sequence ID" value="KRT35002.1"/>
    <property type="molecule type" value="Genomic_DNA"/>
</dbReference>
<comment type="caution">
    <text evidence="2">The sequence shown here is derived from an EMBL/GenBank/DDBJ whole genome shotgun (WGS) entry which is preliminary data.</text>
</comment>
<dbReference type="PANTHER" id="PTHR11647:SF1">
    <property type="entry name" value="COLLAPSIN RESPONSE MEDIATOR PROTEIN"/>
    <property type="match status" value="1"/>
</dbReference>
<dbReference type="eggNOG" id="COG1229">
    <property type="taxonomic scope" value="Bacteria"/>
</dbReference>
<accession>A0A0T5X9E4</accession>
<dbReference type="SUPFAM" id="SSF51556">
    <property type="entry name" value="Metallo-dependent hydrolases"/>
    <property type="match status" value="1"/>
</dbReference>
<dbReference type="Gene3D" id="3.20.20.140">
    <property type="entry name" value="Metal-dependent hydrolases"/>
    <property type="match status" value="1"/>
</dbReference>
<organism evidence="2 3">
    <name type="scientific">Acetomicrobium hydrogeniformans ATCC BAA-1850</name>
    <dbReference type="NCBI Taxonomy" id="592015"/>
    <lineage>
        <taxon>Bacteria</taxon>
        <taxon>Thermotogati</taxon>
        <taxon>Synergistota</taxon>
        <taxon>Synergistia</taxon>
        <taxon>Synergistales</taxon>
        <taxon>Acetomicrobiaceae</taxon>
        <taxon>Acetomicrobium</taxon>
    </lineage>
</organism>
<dbReference type="Proteomes" id="UP000005273">
    <property type="component" value="Unassembled WGS sequence"/>
</dbReference>
<dbReference type="GO" id="GO:0016810">
    <property type="term" value="F:hydrolase activity, acting on carbon-nitrogen (but not peptide) bonds"/>
    <property type="evidence" value="ECO:0007669"/>
    <property type="project" value="InterPro"/>
</dbReference>
<dbReference type="RefSeq" id="WP_057940672.1">
    <property type="nucleotide sequence ID" value="NZ_ACJX03000001.1"/>
</dbReference>
<feature type="domain" description="Amidohydrolase 3" evidence="1">
    <location>
        <begin position="44"/>
        <end position="494"/>
    </location>
</feature>
<name>A0A0T5X9E4_9BACT</name>
<dbReference type="InterPro" id="IPR012027">
    <property type="entry name" value="Formylmethanofuran_DH_asu"/>
</dbReference>
<protein>
    <submittedName>
        <fullName evidence="2">Formylmethanofuran dehydrogenase subunit A</fullName>
    </submittedName>
</protein>
<dbReference type="PIRSF" id="PIRSF006453">
    <property type="entry name" value="FwdA"/>
    <property type="match status" value="1"/>
</dbReference>
<reference evidence="3" key="1">
    <citation type="submission" date="2012-09" db="EMBL/GenBank/DDBJ databases">
        <authorList>
            <person name="Weinstock G."/>
            <person name="Sodergren E."/>
            <person name="Clifton S."/>
            <person name="Fulton L."/>
            <person name="Fulton B."/>
            <person name="Courtney L."/>
            <person name="Fronick C."/>
            <person name="Harrison M."/>
            <person name="Strong C."/>
            <person name="Farmer C."/>
            <person name="Delehaunty K."/>
            <person name="Markovic C."/>
            <person name="Hall O."/>
            <person name="Minx P."/>
            <person name="Tomlinson C."/>
            <person name="Mitreva M."/>
            <person name="Nelson J."/>
            <person name="Hou S."/>
            <person name="Wollam A."/>
            <person name="Pepin K.H."/>
            <person name="Johnson M."/>
            <person name="Bhonagiri V."/>
            <person name="Nash W.E."/>
            <person name="Suruliraj S."/>
            <person name="Warren W."/>
            <person name="Chinwalla A."/>
            <person name="Mardis E.R."/>
            <person name="Wilson R.K."/>
        </authorList>
    </citation>
    <scope>NUCLEOTIDE SEQUENCE [LARGE SCALE GENOMIC DNA]</scope>
    <source>
        <strain evidence="3">OS1</strain>
    </source>
</reference>
<keyword evidence="3" id="KW-1185">Reference proteome</keyword>
<dbReference type="Gene3D" id="2.30.40.10">
    <property type="entry name" value="Urease, subunit C, domain 1"/>
    <property type="match status" value="2"/>
</dbReference>
<dbReference type="STRING" id="592015.HMPREF1705_04261"/>